<feature type="domain" description="HPt" evidence="2">
    <location>
        <begin position="16"/>
        <end position="105"/>
    </location>
</feature>
<proteinExistence type="predicted"/>
<dbReference type="KEGG" id="ppec:H9W90_07280"/>
<dbReference type="InterPro" id="IPR036641">
    <property type="entry name" value="HPT_dom_sf"/>
</dbReference>
<evidence type="ECO:0000313" key="4">
    <source>
        <dbReference type="Proteomes" id="UP000515808"/>
    </source>
</evidence>
<dbReference type="SUPFAM" id="SSF47226">
    <property type="entry name" value="Histidine-containing phosphotransfer domain, HPT domain"/>
    <property type="match status" value="1"/>
</dbReference>
<protein>
    <submittedName>
        <fullName evidence="3">Hpt domain-containing protein</fullName>
    </submittedName>
</protein>
<keyword evidence="1" id="KW-0597">Phosphoprotein</keyword>
<keyword evidence="4" id="KW-1185">Reference proteome</keyword>
<dbReference type="InterPro" id="IPR008207">
    <property type="entry name" value="Sig_transdc_His_kin_Hpt_dom"/>
</dbReference>
<dbReference type="Proteomes" id="UP000515808">
    <property type="component" value="Chromosome"/>
</dbReference>
<organism evidence="3 4">
    <name type="scientific">Polaribacter pectinis</name>
    <dbReference type="NCBI Taxonomy" id="2738844"/>
    <lineage>
        <taxon>Bacteria</taxon>
        <taxon>Pseudomonadati</taxon>
        <taxon>Bacteroidota</taxon>
        <taxon>Flavobacteriia</taxon>
        <taxon>Flavobacteriales</taxon>
        <taxon>Flavobacteriaceae</taxon>
    </lineage>
</organism>
<dbReference type="EMBL" id="CP060695">
    <property type="protein sequence ID" value="QNM86904.1"/>
    <property type="molecule type" value="Genomic_DNA"/>
</dbReference>
<dbReference type="GO" id="GO:0004672">
    <property type="term" value="F:protein kinase activity"/>
    <property type="evidence" value="ECO:0007669"/>
    <property type="project" value="UniProtKB-ARBA"/>
</dbReference>
<sequence>MEKPNLSYVDELARGDESVRKILIDVIKSEFPEEKEDYYKSLKEKKYKKIEENVHRLKHKISILGLEKSYEKANKFEHNLREKSLVGFEDFEEILIAISRYIETI</sequence>
<evidence type="ECO:0000313" key="3">
    <source>
        <dbReference type="EMBL" id="QNM86904.1"/>
    </source>
</evidence>
<evidence type="ECO:0000259" key="2">
    <source>
        <dbReference type="PROSITE" id="PS50894"/>
    </source>
</evidence>
<dbReference type="AlphaFoldDB" id="A0A7G9LE55"/>
<dbReference type="RefSeq" id="WP_187483777.1">
    <property type="nucleotide sequence ID" value="NZ_CP060695.1"/>
</dbReference>
<reference evidence="3 4" key="1">
    <citation type="submission" date="2020-08" db="EMBL/GenBank/DDBJ databases">
        <title>Polaribacter sp. L12M9 isolated from gut of the Korean scallop.</title>
        <authorList>
            <person name="Jeong Y.S."/>
        </authorList>
    </citation>
    <scope>NUCLEOTIDE SEQUENCE [LARGE SCALE GENOMIC DNA]</scope>
    <source>
        <strain evidence="3 4">L12M9</strain>
    </source>
</reference>
<dbReference type="Gene3D" id="1.20.120.160">
    <property type="entry name" value="HPT domain"/>
    <property type="match status" value="1"/>
</dbReference>
<accession>A0A7G9LE55</accession>
<name>A0A7G9LE55_9FLAO</name>
<feature type="modified residue" description="Phosphohistidine" evidence="1">
    <location>
        <position position="55"/>
    </location>
</feature>
<dbReference type="PROSITE" id="PS50894">
    <property type="entry name" value="HPT"/>
    <property type="match status" value="1"/>
</dbReference>
<evidence type="ECO:0000256" key="1">
    <source>
        <dbReference type="PROSITE-ProRule" id="PRU00110"/>
    </source>
</evidence>
<gene>
    <name evidence="3" type="ORF">H9W90_07280</name>
</gene>
<dbReference type="GO" id="GO:0000160">
    <property type="term" value="P:phosphorelay signal transduction system"/>
    <property type="evidence" value="ECO:0007669"/>
    <property type="project" value="InterPro"/>
</dbReference>